<name>A0AA86YQF2_PROST</name>
<dbReference type="Proteomes" id="UP000004506">
    <property type="component" value="Unassembled WGS sequence"/>
</dbReference>
<evidence type="ECO:0000313" key="2">
    <source>
        <dbReference type="Proteomes" id="UP000004506"/>
    </source>
</evidence>
<reference evidence="2" key="2">
    <citation type="submission" date="2008-04" db="EMBL/GenBank/DDBJ databases">
        <title>Draft genome sequence of Providencia stuartii(ATCC 25827).</title>
        <authorList>
            <person name="Sudarsanam P."/>
            <person name="Ley R."/>
            <person name="Guruge J."/>
            <person name="Turnbaugh P.J."/>
            <person name="Mahowald M."/>
            <person name="Liep D."/>
            <person name="Gordon J."/>
        </authorList>
    </citation>
    <scope>NUCLEOTIDE SEQUENCE [LARGE SCALE GENOMIC DNA]</scope>
    <source>
        <strain evidence="2">ATCC 25827</strain>
    </source>
</reference>
<dbReference type="AlphaFoldDB" id="A0AA86YQF2"/>
<evidence type="ECO:0000313" key="1">
    <source>
        <dbReference type="EMBL" id="EDU58346.1"/>
    </source>
</evidence>
<protein>
    <submittedName>
        <fullName evidence="1">Uncharacterized protein</fullName>
    </submittedName>
</protein>
<proteinExistence type="predicted"/>
<reference evidence="1 2" key="3">
    <citation type="submission" date="2008-05" db="EMBL/GenBank/DDBJ databases">
        <authorList>
            <person name="Fulton L."/>
            <person name="Clifton S."/>
            <person name="Fulton B."/>
            <person name="Xu J."/>
            <person name="Minx P."/>
            <person name="Pepin K.H."/>
            <person name="Johnson M."/>
            <person name="Thiruvilangam P."/>
            <person name="Bhonagiri V."/>
            <person name="Nash W.E."/>
            <person name="Mardis E.R."/>
            <person name="Wilson R.K."/>
        </authorList>
    </citation>
    <scope>NUCLEOTIDE SEQUENCE [LARGE SCALE GENOMIC DNA]</scope>
    <source>
        <strain evidence="1 2">ATCC 25827</strain>
    </source>
</reference>
<reference evidence="2" key="1">
    <citation type="submission" date="2008-04" db="EMBL/GenBank/DDBJ databases">
        <title>Draft genome sequence of Providencia stuartii (ATCC 25827).</title>
        <authorList>
            <person name="Sudarsanam P."/>
            <person name="Ley R."/>
            <person name="Guruge J."/>
            <person name="Turnbaugh P.J."/>
            <person name="Mahowald M."/>
            <person name="Liep D."/>
            <person name="Gordon J."/>
        </authorList>
    </citation>
    <scope>NUCLEOTIDE SEQUENCE [LARGE SCALE GENOMIC DNA]</scope>
    <source>
        <strain evidence="2">ATCC 25827</strain>
    </source>
</reference>
<accession>A0AA86YQF2</accession>
<organism evidence="1 2">
    <name type="scientific">Providencia stuartii ATCC 25827</name>
    <dbReference type="NCBI Taxonomy" id="471874"/>
    <lineage>
        <taxon>Bacteria</taxon>
        <taxon>Pseudomonadati</taxon>
        <taxon>Pseudomonadota</taxon>
        <taxon>Gammaproteobacteria</taxon>
        <taxon>Enterobacterales</taxon>
        <taxon>Morganellaceae</taxon>
        <taxon>Providencia</taxon>
    </lineage>
</organism>
<sequence>MKIIIDIYHKSNLFILYREKIHLDYEIATLRHLNYYYGV</sequence>
<dbReference type="EMBL" id="ABJD02000101">
    <property type="protein sequence ID" value="EDU58346.1"/>
    <property type="molecule type" value="Genomic_DNA"/>
</dbReference>
<gene>
    <name evidence="1" type="ORF">PROSTU_01518</name>
</gene>
<comment type="caution">
    <text evidence="1">The sequence shown here is derived from an EMBL/GenBank/DDBJ whole genome shotgun (WGS) entry which is preliminary data.</text>
</comment>